<accession>A0A6J4RJL0</accession>
<feature type="compositionally biased region" description="Low complexity" evidence="1">
    <location>
        <begin position="140"/>
        <end position="167"/>
    </location>
</feature>
<evidence type="ECO:0000313" key="2">
    <source>
        <dbReference type="EMBL" id="CAA9475152.1"/>
    </source>
</evidence>
<feature type="compositionally biased region" description="Low complexity" evidence="1">
    <location>
        <begin position="101"/>
        <end position="110"/>
    </location>
</feature>
<proteinExistence type="predicted"/>
<feature type="non-terminal residue" evidence="2">
    <location>
        <position position="1"/>
    </location>
</feature>
<protein>
    <submittedName>
        <fullName evidence="2">Transcriptional regulator, AcrR family</fullName>
    </submittedName>
</protein>
<gene>
    <name evidence="2" type="ORF">AVDCRST_MAG02-4050</name>
</gene>
<dbReference type="AlphaFoldDB" id="A0A6J4RJL0"/>
<feature type="compositionally biased region" description="Polar residues" evidence="1">
    <location>
        <begin position="31"/>
        <end position="51"/>
    </location>
</feature>
<name>A0A6J4RJL0_9ACTN</name>
<dbReference type="EMBL" id="CADCVH010000110">
    <property type="protein sequence ID" value="CAA9475152.1"/>
    <property type="molecule type" value="Genomic_DNA"/>
</dbReference>
<feature type="region of interest" description="Disordered" evidence="1">
    <location>
        <begin position="1"/>
        <end position="197"/>
    </location>
</feature>
<sequence>CTRRLWSFSASAGTRGSRRRRWPSAPGLRSAPSSAILRTSGRCSSTATNWEVFSPPRSPTPRRGWRPSRRSSPASRPWPPCSRTVARRWRDGRGSSRRTRSSGSGSWRSSRPGRRRWKASWSGGAYRNPTRCSWPRSPLRSSASRTGAGSTGGPRASSPRSSAKPSPAWAVCSPIPRRGRGTFPPHERGPPPVAATG</sequence>
<evidence type="ECO:0000256" key="1">
    <source>
        <dbReference type="SAM" id="MobiDB-lite"/>
    </source>
</evidence>
<feature type="non-terminal residue" evidence="2">
    <location>
        <position position="197"/>
    </location>
</feature>
<organism evidence="2">
    <name type="scientific">uncultured Rubrobacteraceae bacterium</name>
    <dbReference type="NCBI Taxonomy" id="349277"/>
    <lineage>
        <taxon>Bacteria</taxon>
        <taxon>Bacillati</taxon>
        <taxon>Actinomycetota</taxon>
        <taxon>Rubrobacteria</taxon>
        <taxon>Rubrobacterales</taxon>
        <taxon>Rubrobacteraceae</taxon>
        <taxon>environmental samples</taxon>
    </lineage>
</organism>
<reference evidence="2" key="1">
    <citation type="submission" date="2020-02" db="EMBL/GenBank/DDBJ databases">
        <authorList>
            <person name="Meier V. D."/>
        </authorList>
    </citation>
    <scope>NUCLEOTIDE SEQUENCE</scope>
    <source>
        <strain evidence="2">AVDCRST_MAG02</strain>
    </source>
</reference>